<sequence length="119" mass="13373">MWYQDGDSVFEELYKTLLPFGKIYHYRPGGAPRQVKDEDQTLLRYMQAVGVPAAQVTAFRRAGGLEGNGPPLVPFTGEDLEDFGEDYTSALPSLIRPYLFISKYTDVIVSKNQANNRPP</sequence>
<proteinExistence type="predicted"/>
<gene>
    <name evidence="1" type="ORF">M427DRAFT_135046</name>
</gene>
<dbReference type="AlphaFoldDB" id="A0A139AGP4"/>
<keyword evidence="2" id="KW-1185">Reference proteome</keyword>
<protein>
    <submittedName>
        <fullName evidence="1">Uncharacterized protein</fullName>
    </submittedName>
</protein>
<evidence type="ECO:0000313" key="2">
    <source>
        <dbReference type="Proteomes" id="UP000070544"/>
    </source>
</evidence>
<evidence type="ECO:0000313" key="1">
    <source>
        <dbReference type="EMBL" id="KXS15583.1"/>
    </source>
</evidence>
<reference evidence="1 2" key="1">
    <citation type="journal article" date="2015" name="Genome Biol. Evol.">
        <title>Phylogenomic analyses indicate that early fungi evolved digesting cell walls of algal ancestors of land plants.</title>
        <authorList>
            <person name="Chang Y."/>
            <person name="Wang S."/>
            <person name="Sekimoto S."/>
            <person name="Aerts A.L."/>
            <person name="Choi C."/>
            <person name="Clum A."/>
            <person name="LaButti K.M."/>
            <person name="Lindquist E.A."/>
            <person name="Yee Ngan C."/>
            <person name="Ohm R.A."/>
            <person name="Salamov A.A."/>
            <person name="Grigoriev I.V."/>
            <person name="Spatafora J.W."/>
            <person name="Berbee M.L."/>
        </authorList>
    </citation>
    <scope>NUCLEOTIDE SEQUENCE [LARGE SCALE GENOMIC DNA]</scope>
    <source>
        <strain evidence="1 2">JEL478</strain>
    </source>
</reference>
<name>A0A139AGP4_GONPJ</name>
<accession>A0A139AGP4</accession>
<dbReference type="Proteomes" id="UP000070544">
    <property type="component" value="Unassembled WGS sequence"/>
</dbReference>
<organism evidence="1 2">
    <name type="scientific">Gonapodya prolifera (strain JEL478)</name>
    <name type="common">Monoblepharis prolifera</name>
    <dbReference type="NCBI Taxonomy" id="1344416"/>
    <lineage>
        <taxon>Eukaryota</taxon>
        <taxon>Fungi</taxon>
        <taxon>Fungi incertae sedis</taxon>
        <taxon>Chytridiomycota</taxon>
        <taxon>Chytridiomycota incertae sedis</taxon>
        <taxon>Monoblepharidomycetes</taxon>
        <taxon>Monoblepharidales</taxon>
        <taxon>Gonapodyaceae</taxon>
        <taxon>Gonapodya</taxon>
    </lineage>
</organism>
<dbReference type="EMBL" id="KQ965761">
    <property type="protein sequence ID" value="KXS15583.1"/>
    <property type="molecule type" value="Genomic_DNA"/>
</dbReference>